<evidence type="ECO:0000256" key="4">
    <source>
        <dbReference type="ARBA" id="ARBA00023136"/>
    </source>
</evidence>
<evidence type="ECO:0000256" key="3">
    <source>
        <dbReference type="ARBA" id="ARBA00022989"/>
    </source>
</evidence>
<dbReference type="InterPro" id="IPR003887">
    <property type="entry name" value="LEM_dom"/>
</dbReference>
<dbReference type="AlphaFoldDB" id="A0A6B2EHQ8"/>
<dbReference type="Gene3D" id="1.10.10.1180">
    <property type="entry name" value="MAN1, winged-helix domain"/>
    <property type="match status" value="1"/>
</dbReference>
<sequence length="749" mass="84479">MNKSRNQLERLSNVEIGQLLVQYGFPNIPVTATTRKVLLSRLRTRMQQDQEKLRKDTSYVTRYSSGEESDKDTRQMDLPSPQRPHKSTPYATMPPPASKKRHTAYPTVRVPIQPRNSVFVPPPIVADTDEDSDIHLPPDYKHNSYASSRLSGFTFRKRYTPQADDGPYLDAGASPRFAGTNTSSSSNGHNSAEESPYLSDFTKRLLRLRGETVSKEAATSRSTSNRYFSGQVPEINSSSSTIDSIVHHAPETPTLPRVPPPQQPPPPQSVQTALSNLLSHLDEQYGFKQTLVPCLLVTMFIVFITFVLFAYLTISPDLVNTLSAEVASVDLCEVDNPALRRPGYSCIERGEVDAALDMLKSIAPELQTRVEVTRCRDPGRSFTMTATEVIQMVSRANPTVTVMRIVQQLHNMEYLIERNPQWRVNHVNADGEALTLDEVVQLRESRGNCFGILNPRLPLSCLFWSKMQTFFLIVGTISLLGISVYGGNLFWRFIVHVKRSRQAKVDRMISEIISVLMEQTSNDSGGLVLVNHVRDKIIPPAQRRQLEAAWTEAIEHLEKNESRIQFEMGNRNGEDCRMMRWIDTVAPSMLHHRNTVGGSAVKKWLSPAFGKSNKIKDPPTACLKIRQMFEKYETNNPNLKTIITDAILEKVGPKCRIFDVQLEKTACCVYVRCATPKDAGIVHDEINGWWFDNHLVSIKFLRLERYTSRFPKANAGPAPLRPSNTKNLSMSQCFTEPPENAFADDDDED</sequence>
<accession>A0A6B2EHQ8</accession>
<organism evidence="9">
    <name type="scientific">Phlebotomus kandelakii</name>
    <dbReference type="NCBI Taxonomy" id="1109342"/>
    <lineage>
        <taxon>Eukaryota</taxon>
        <taxon>Metazoa</taxon>
        <taxon>Ecdysozoa</taxon>
        <taxon>Arthropoda</taxon>
        <taxon>Hexapoda</taxon>
        <taxon>Insecta</taxon>
        <taxon>Pterygota</taxon>
        <taxon>Neoptera</taxon>
        <taxon>Endopterygota</taxon>
        <taxon>Diptera</taxon>
        <taxon>Nematocera</taxon>
        <taxon>Psychodoidea</taxon>
        <taxon>Psychodidae</taxon>
        <taxon>Phlebotomus</taxon>
        <taxon>Larroussius</taxon>
    </lineage>
</organism>
<dbReference type="Gene3D" id="1.10.720.40">
    <property type="match status" value="1"/>
</dbReference>
<dbReference type="InterPro" id="IPR052277">
    <property type="entry name" value="INM_ESCRT-Associated"/>
</dbReference>
<dbReference type="GO" id="GO:0005637">
    <property type="term" value="C:nuclear inner membrane"/>
    <property type="evidence" value="ECO:0007669"/>
    <property type="project" value="UniProtKB-SubCell"/>
</dbReference>
<dbReference type="CDD" id="cd12934">
    <property type="entry name" value="LEM"/>
    <property type="match status" value="1"/>
</dbReference>
<feature type="region of interest" description="Disordered" evidence="6">
    <location>
        <begin position="714"/>
        <end position="749"/>
    </location>
</feature>
<dbReference type="SMART" id="SM00540">
    <property type="entry name" value="LEM"/>
    <property type="match status" value="1"/>
</dbReference>
<dbReference type="Pfam" id="PF03020">
    <property type="entry name" value="LEM"/>
    <property type="match status" value="1"/>
</dbReference>
<feature type="domain" description="LEM" evidence="8">
    <location>
        <begin position="5"/>
        <end position="49"/>
    </location>
</feature>
<name>A0A6B2EHQ8_9DIPT</name>
<dbReference type="PROSITE" id="PS50954">
    <property type="entry name" value="LEM"/>
    <property type="match status" value="1"/>
</dbReference>
<keyword evidence="3 7" id="KW-1133">Transmembrane helix</keyword>
<proteinExistence type="predicted"/>
<evidence type="ECO:0000256" key="2">
    <source>
        <dbReference type="ARBA" id="ARBA00022692"/>
    </source>
</evidence>
<keyword evidence="4 7" id="KW-0472">Membrane</keyword>
<evidence type="ECO:0000256" key="6">
    <source>
        <dbReference type="SAM" id="MobiDB-lite"/>
    </source>
</evidence>
<evidence type="ECO:0000256" key="7">
    <source>
        <dbReference type="SAM" id="Phobius"/>
    </source>
</evidence>
<dbReference type="Gene3D" id="3.30.70.330">
    <property type="match status" value="1"/>
</dbReference>
<dbReference type="SUPFAM" id="SSF63451">
    <property type="entry name" value="LEM domain"/>
    <property type="match status" value="1"/>
</dbReference>
<dbReference type="FunFam" id="3.30.70.330:FF:000695">
    <property type="entry name" value="Blast:CCR4-NOT transcription complex subunit 11"/>
    <property type="match status" value="1"/>
</dbReference>
<dbReference type="GO" id="GO:0006998">
    <property type="term" value="P:nuclear envelope organization"/>
    <property type="evidence" value="ECO:0007669"/>
    <property type="project" value="TreeGrafter"/>
</dbReference>
<evidence type="ECO:0000256" key="1">
    <source>
        <dbReference type="ARBA" id="ARBA00004473"/>
    </source>
</evidence>
<feature type="region of interest" description="Disordered" evidence="6">
    <location>
        <begin position="161"/>
        <end position="196"/>
    </location>
</feature>
<evidence type="ECO:0000259" key="8">
    <source>
        <dbReference type="PROSITE" id="PS50954"/>
    </source>
</evidence>
<reference evidence="9" key="1">
    <citation type="submission" date="2019-10" db="EMBL/GenBank/DDBJ databases">
        <title>Short sand fly seasons in Tbilisi, Georgia, hinder development of host immunity to saliva of the visceral leishmaniasis vector Phlebotomus kandelakii.</title>
        <authorList>
            <person name="Oliveira F."/>
            <person name="Giorgobiani E."/>
            <person name="Guimaraes-Costa A.B."/>
            <person name="Abdeladhim M."/>
            <person name="Oristian J."/>
            <person name="Tskhvaradze L."/>
            <person name="Tsertsvadze N."/>
            <person name="Zakalashvili M."/>
            <person name="Valenzuela J.G."/>
            <person name="Kamhawi S."/>
        </authorList>
    </citation>
    <scope>NUCLEOTIDE SEQUENCE</scope>
    <source>
        <strain evidence="9">Wild-capture in Tbilisi</strain>
        <tissue evidence="9">Salivary glands</tissue>
    </source>
</reference>
<feature type="compositionally biased region" description="Basic and acidic residues" evidence="6">
    <location>
        <begin position="47"/>
        <end position="57"/>
    </location>
</feature>
<feature type="compositionally biased region" description="Polar residues" evidence="6">
    <location>
        <begin position="722"/>
        <end position="734"/>
    </location>
</feature>
<feature type="transmembrane region" description="Helical" evidence="7">
    <location>
        <begin position="470"/>
        <end position="491"/>
    </location>
</feature>
<dbReference type="GO" id="GO:0031490">
    <property type="term" value="F:chromatin DNA binding"/>
    <property type="evidence" value="ECO:0007669"/>
    <property type="project" value="TreeGrafter"/>
</dbReference>
<protein>
    <submittedName>
        <fullName evidence="9">Putative transcriptional coactivator caper rrm superfamily</fullName>
    </submittedName>
</protein>
<keyword evidence="5" id="KW-0539">Nucleus</keyword>
<feature type="transmembrane region" description="Helical" evidence="7">
    <location>
        <begin position="291"/>
        <end position="314"/>
    </location>
</feature>
<dbReference type="InterPro" id="IPR011015">
    <property type="entry name" value="LEM/LEM-like_dom_sf"/>
</dbReference>
<evidence type="ECO:0000256" key="5">
    <source>
        <dbReference type="ARBA" id="ARBA00023242"/>
    </source>
</evidence>
<evidence type="ECO:0000313" key="9">
    <source>
        <dbReference type="EMBL" id="NBJ62635.1"/>
    </source>
</evidence>
<dbReference type="PANTHER" id="PTHR13428:SF12">
    <property type="entry name" value="INNER NUCLEAR MEMBRANE PROTEIN MAN1"/>
    <property type="match status" value="1"/>
</dbReference>
<dbReference type="EMBL" id="GIFK01004932">
    <property type="protein sequence ID" value="NBJ62635.1"/>
    <property type="molecule type" value="Transcribed_RNA"/>
</dbReference>
<dbReference type="InterPro" id="IPR041885">
    <property type="entry name" value="MAN1_winged_helix_dom"/>
</dbReference>
<dbReference type="GO" id="GO:0030514">
    <property type="term" value="P:negative regulation of BMP signaling pathway"/>
    <property type="evidence" value="ECO:0007669"/>
    <property type="project" value="TreeGrafter"/>
</dbReference>
<keyword evidence="2 7" id="KW-0812">Transmembrane</keyword>
<comment type="subcellular location">
    <subcellularLocation>
        <location evidence="1">Nucleus inner membrane</location>
        <topology evidence="1">Multi-pass membrane protein</topology>
    </subcellularLocation>
</comment>
<dbReference type="PANTHER" id="PTHR13428">
    <property type="entry name" value="INNER NUCLEAR MEMBRANE PROTEIN MAN1 LEM DOMAIN CONTAINING PROTEIN"/>
    <property type="match status" value="1"/>
</dbReference>
<dbReference type="InterPro" id="IPR012677">
    <property type="entry name" value="Nucleotide-bd_a/b_plait_sf"/>
</dbReference>
<feature type="compositionally biased region" description="Low complexity" evidence="6">
    <location>
        <begin position="178"/>
        <end position="195"/>
    </location>
</feature>
<feature type="region of interest" description="Disordered" evidence="6">
    <location>
        <begin position="47"/>
        <end position="103"/>
    </location>
</feature>